<dbReference type="AlphaFoldDB" id="A0A225DC84"/>
<keyword evidence="5" id="KW-1185">Reference proteome</keyword>
<evidence type="ECO:0000313" key="4">
    <source>
        <dbReference type="EMBL" id="OWK38593.1"/>
    </source>
</evidence>
<evidence type="ECO:0000256" key="3">
    <source>
        <dbReference type="SAM" id="Phobius"/>
    </source>
</evidence>
<feature type="transmembrane region" description="Helical" evidence="3">
    <location>
        <begin position="125"/>
        <end position="149"/>
    </location>
</feature>
<dbReference type="Gene3D" id="1.10.287.1490">
    <property type="match status" value="1"/>
</dbReference>
<feature type="coiled-coil region" evidence="1">
    <location>
        <begin position="78"/>
        <end position="117"/>
    </location>
</feature>
<keyword evidence="3" id="KW-0812">Transmembrane</keyword>
<name>A0A225DC84_9BACT</name>
<protein>
    <submittedName>
        <fullName evidence="4">Uncharacterized protein</fullName>
    </submittedName>
</protein>
<evidence type="ECO:0000256" key="2">
    <source>
        <dbReference type="SAM" id="MobiDB-lite"/>
    </source>
</evidence>
<feature type="region of interest" description="Disordered" evidence="2">
    <location>
        <begin position="153"/>
        <end position="181"/>
    </location>
</feature>
<organism evidence="4 5">
    <name type="scientific">Fimbriiglobus ruber</name>
    <dbReference type="NCBI Taxonomy" id="1908690"/>
    <lineage>
        <taxon>Bacteria</taxon>
        <taxon>Pseudomonadati</taxon>
        <taxon>Planctomycetota</taxon>
        <taxon>Planctomycetia</taxon>
        <taxon>Gemmatales</taxon>
        <taxon>Gemmataceae</taxon>
        <taxon>Fimbriiglobus</taxon>
    </lineage>
</organism>
<sequence>MPAPTNTEKIAELQNLVSTLTERIDSVRQEVRNTGADVGRINEILTQLREKLASFEALLTEIKQWKDQFGAADLKTECVRLREHLDELRQWREKLEANELKSSVEVIKEKVTKLETNQDKIGSRLWTLVPPVIGVLVGVLASAAIAYTIGKRDAGTERPNPSQSQESSIKSPVATSLSSTR</sequence>
<keyword evidence="3" id="KW-1133">Transmembrane helix</keyword>
<keyword evidence="3" id="KW-0472">Membrane</keyword>
<reference evidence="5" key="1">
    <citation type="submission" date="2017-06" db="EMBL/GenBank/DDBJ databases">
        <title>Genome analysis of Fimbriiglobus ruber SP5, the first member of the order Planctomycetales with confirmed chitinolytic capability.</title>
        <authorList>
            <person name="Ravin N.V."/>
            <person name="Rakitin A.L."/>
            <person name="Ivanova A.A."/>
            <person name="Beletsky A.V."/>
            <person name="Kulichevskaya I.S."/>
            <person name="Mardanov A.V."/>
            <person name="Dedysh S.N."/>
        </authorList>
    </citation>
    <scope>NUCLEOTIDE SEQUENCE [LARGE SCALE GENOMIC DNA]</scope>
    <source>
        <strain evidence="5">SP5</strain>
    </source>
</reference>
<accession>A0A225DC84</accession>
<evidence type="ECO:0000256" key="1">
    <source>
        <dbReference type="SAM" id="Coils"/>
    </source>
</evidence>
<proteinExistence type="predicted"/>
<gene>
    <name evidence="4" type="ORF">FRUB_07713</name>
</gene>
<feature type="compositionally biased region" description="Polar residues" evidence="2">
    <location>
        <begin position="159"/>
        <end position="181"/>
    </location>
</feature>
<dbReference type="Proteomes" id="UP000214646">
    <property type="component" value="Unassembled WGS sequence"/>
</dbReference>
<evidence type="ECO:0000313" key="5">
    <source>
        <dbReference type="Proteomes" id="UP000214646"/>
    </source>
</evidence>
<dbReference type="EMBL" id="NIDE01000014">
    <property type="protein sequence ID" value="OWK38593.1"/>
    <property type="molecule type" value="Genomic_DNA"/>
</dbReference>
<comment type="caution">
    <text evidence="4">The sequence shown here is derived from an EMBL/GenBank/DDBJ whole genome shotgun (WGS) entry which is preliminary data.</text>
</comment>
<keyword evidence="1" id="KW-0175">Coiled coil</keyword>
<dbReference type="RefSeq" id="WP_088258357.1">
    <property type="nucleotide sequence ID" value="NZ_NIDE01000014.1"/>
</dbReference>